<protein>
    <recommendedName>
        <fullName evidence="1">N-acetyltransferase domain-containing protein</fullName>
    </recommendedName>
</protein>
<dbReference type="SUPFAM" id="SSF55729">
    <property type="entry name" value="Acyl-CoA N-acyltransferases (Nat)"/>
    <property type="match status" value="1"/>
</dbReference>
<name>A0A225NUJ4_9RHOB</name>
<dbReference type="PANTHER" id="PTHR43233">
    <property type="entry name" value="FAMILY N-ACETYLTRANSFERASE, PUTATIVE (AFU_ORTHOLOGUE AFUA_6G03350)-RELATED"/>
    <property type="match status" value="1"/>
</dbReference>
<dbReference type="OrthoDB" id="9797456at2"/>
<dbReference type="Gene3D" id="3.40.630.30">
    <property type="match status" value="1"/>
</dbReference>
<dbReference type="PANTHER" id="PTHR43233:SF1">
    <property type="entry name" value="FAMILY N-ACETYLTRANSFERASE, PUTATIVE (AFU_ORTHOLOGUE AFUA_6G03350)-RELATED"/>
    <property type="match status" value="1"/>
</dbReference>
<dbReference type="InterPro" id="IPR000182">
    <property type="entry name" value="GNAT_dom"/>
</dbReference>
<dbReference type="Pfam" id="PF13508">
    <property type="entry name" value="Acetyltransf_7"/>
    <property type="match status" value="1"/>
</dbReference>
<organism evidence="2 3">
    <name type="scientific">Marinibacterium profundimaris</name>
    <dbReference type="NCBI Taxonomy" id="1679460"/>
    <lineage>
        <taxon>Bacteria</taxon>
        <taxon>Pseudomonadati</taxon>
        <taxon>Pseudomonadota</taxon>
        <taxon>Alphaproteobacteria</taxon>
        <taxon>Rhodobacterales</taxon>
        <taxon>Paracoccaceae</taxon>
        <taxon>Marinibacterium</taxon>
    </lineage>
</organism>
<dbReference type="CDD" id="cd04301">
    <property type="entry name" value="NAT_SF"/>
    <property type="match status" value="1"/>
</dbReference>
<evidence type="ECO:0000259" key="1">
    <source>
        <dbReference type="PROSITE" id="PS51186"/>
    </source>
</evidence>
<dbReference type="AlphaFoldDB" id="A0A225NUJ4"/>
<dbReference type="EMBL" id="AQQR01000001">
    <property type="protein sequence ID" value="OWU77207.1"/>
    <property type="molecule type" value="Genomic_DNA"/>
</dbReference>
<comment type="caution">
    <text evidence="2">The sequence shown here is derived from an EMBL/GenBank/DDBJ whole genome shotgun (WGS) entry which is preliminary data.</text>
</comment>
<accession>A0A225NUJ4</accession>
<dbReference type="Proteomes" id="UP000215377">
    <property type="component" value="Unassembled WGS sequence"/>
</dbReference>
<feature type="domain" description="N-acetyltransferase" evidence="1">
    <location>
        <begin position="18"/>
        <end position="151"/>
    </location>
</feature>
<sequence length="156" mass="17787">MTQRSDDSRHLTIRKDGFTISTDPELIDGAYVVDFLTTTAYWSRGIDPDLIRSALRNSEVLGLYEKTGRQIGFARIVTDYALFAYLRDVFVDEAYRGRGLGLWMTETALAHPRLQTVQNWMLATEDAHGVYAKAGFYSLKHPDWYMQRPGKGLTDT</sequence>
<dbReference type="GO" id="GO:0016747">
    <property type="term" value="F:acyltransferase activity, transferring groups other than amino-acyl groups"/>
    <property type="evidence" value="ECO:0007669"/>
    <property type="project" value="InterPro"/>
</dbReference>
<evidence type="ECO:0000313" key="3">
    <source>
        <dbReference type="Proteomes" id="UP000215377"/>
    </source>
</evidence>
<keyword evidence="3" id="KW-1185">Reference proteome</keyword>
<reference evidence="2 3" key="1">
    <citation type="submission" date="2013-04" db="EMBL/GenBank/DDBJ databases">
        <title>Oceanicola sp. 22II1-22F33 Genome Sequencing.</title>
        <authorList>
            <person name="Lai Q."/>
            <person name="Li G."/>
            <person name="Shao Z."/>
        </authorList>
    </citation>
    <scope>NUCLEOTIDE SEQUENCE [LARGE SCALE GENOMIC DNA]</scope>
    <source>
        <strain evidence="2 3">22II1-22F33</strain>
    </source>
</reference>
<dbReference type="PROSITE" id="PS51186">
    <property type="entry name" value="GNAT"/>
    <property type="match status" value="1"/>
</dbReference>
<evidence type="ECO:0000313" key="2">
    <source>
        <dbReference type="EMBL" id="OWU77207.1"/>
    </source>
</evidence>
<dbReference type="InterPro" id="IPR053144">
    <property type="entry name" value="Acetyltransferase_Butenolide"/>
</dbReference>
<gene>
    <name evidence="2" type="ORF">ATO3_00190</name>
</gene>
<dbReference type="InterPro" id="IPR016181">
    <property type="entry name" value="Acyl_CoA_acyltransferase"/>
</dbReference>
<dbReference type="RefSeq" id="WP_088647793.1">
    <property type="nucleotide sequence ID" value="NZ_AQQR01000001.1"/>
</dbReference>
<proteinExistence type="predicted"/>